<dbReference type="AlphaFoldDB" id="A0AAD1UFX7"/>
<keyword evidence="1" id="KW-0812">Transmembrane</keyword>
<feature type="transmembrane region" description="Helical" evidence="1">
    <location>
        <begin position="44"/>
        <end position="66"/>
    </location>
</feature>
<evidence type="ECO:0000256" key="1">
    <source>
        <dbReference type="SAM" id="Phobius"/>
    </source>
</evidence>
<feature type="transmembrane region" description="Helical" evidence="1">
    <location>
        <begin position="207"/>
        <end position="226"/>
    </location>
</feature>
<feature type="transmembrane region" description="Helical" evidence="1">
    <location>
        <begin position="278"/>
        <end position="302"/>
    </location>
</feature>
<dbReference type="InterPro" id="IPR037185">
    <property type="entry name" value="EmrE-like"/>
</dbReference>
<feature type="transmembrane region" description="Helical" evidence="1">
    <location>
        <begin position="148"/>
        <end position="171"/>
    </location>
</feature>
<sequence>MALKLKSVYVKERGLGSLETQELEKDETEGLLRKDDKGEVSAKVWMTLSLLVGFFYAVGNICMSYLARFGIMVAGIQGIGGLFGNLIPLIILSVHIRHKKTPLRSDSVDIIQNPWYKWFHDIYFVREQDEQGRIIENKWKNKVRWDRIFTTFIITLITVIYIMLFFMSYYLGTIGNINSGILNALSISRAIVTSIMFYFMFQQALEWYETLCVLLMTVSVVTIVVSGDNIQVTAGRTAQFYVALSCILLVISLSLLSVRAAVLKYMFGASKEVNFSALFNFANVVMEVGFCVYFGVLLYWGWLEGLGFTWFELGVGIFGGLLYSLSNYIVAYVNVRGKAGVADCLIEIKTILQTIMDVIIFGRFPNLMQHIGLTLGLLSVVFLLLFAHLKSKKTSLSKNY</sequence>
<feature type="transmembrane region" description="Helical" evidence="1">
    <location>
        <begin position="370"/>
        <end position="389"/>
    </location>
</feature>
<gene>
    <name evidence="2" type="ORF">ECRASSUSDP1_LOCUS9316</name>
</gene>
<feature type="transmembrane region" description="Helical" evidence="1">
    <location>
        <begin position="308"/>
        <end position="333"/>
    </location>
</feature>
<dbReference type="Proteomes" id="UP001295684">
    <property type="component" value="Unassembled WGS sequence"/>
</dbReference>
<accession>A0AAD1UFX7</accession>
<dbReference type="SUPFAM" id="SSF103481">
    <property type="entry name" value="Multidrug resistance efflux transporter EmrE"/>
    <property type="match status" value="1"/>
</dbReference>
<keyword evidence="1" id="KW-1133">Transmembrane helix</keyword>
<comment type="caution">
    <text evidence="2">The sequence shown here is derived from an EMBL/GenBank/DDBJ whole genome shotgun (WGS) entry which is preliminary data.</text>
</comment>
<evidence type="ECO:0000313" key="2">
    <source>
        <dbReference type="EMBL" id="CAI2368027.1"/>
    </source>
</evidence>
<reference evidence="2" key="1">
    <citation type="submission" date="2023-07" db="EMBL/GenBank/DDBJ databases">
        <authorList>
            <consortium name="AG Swart"/>
            <person name="Singh M."/>
            <person name="Singh A."/>
            <person name="Seah K."/>
            <person name="Emmerich C."/>
        </authorList>
    </citation>
    <scope>NUCLEOTIDE SEQUENCE</scope>
    <source>
        <strain evidence="2">DP1</strain>
    </source>
</reference>
<dbReference type="EMBL" id="CAMPGE010009154">
    <property type="protein sequence ID" value="CAI2368027.1"/>
    <property type="molecule type" value="Genomic_DNA"/>
</dbReference>
<organism evidence="2 3">
    <name type="scientific">Euplotes crassus</name>
    <dbReference type="NCBI Taxonomy" id="5936"/>
    <lineage>
        <taxon>Eukaryota</taxon>
        <taxon>Sar</taxon>
        <taxon>Alveolata</taxon>
        <taxon>Ciliophora</taxon>
        <taxon>Intramacronucleata</taxon>
        <taxon>Spirotrichea</taxon>
        <taxon>Hypotrichia</taxon>
        <taxon>Euplotida</taxon>
        <taxon>Euplotidae</taxon>
        <taxon>Moneuplotes</taxon>
    </lineage>
</organism>
<keyword evidence="1" id="KW-0472">Membrane</keyword>
<name>A0AAD1UFX7_EUPCR</name>
<evidence type="ECO:0000313" key="3">
    <source>
        <dbReference type="Proteomes" id="UP001295684"/>
    </source>
</evidence>
<proteinExistence type="predicted"/>
<feature type="transmembrane region" description="Helical" evidence="1">
    <location>
        <begin position="238"/>
        <end position="258"/>
    </location>
</feature>
<protein>
    <submittedName>
        <fullName evidence="2">Uncharacterized protein</fullName>
    </submittedName>
</protein>
<keyword evidence="3" id="KW-1185">Reference proteome</keyword>
<feature type="transmembrane region" description="Helical" evidence="1">
    <location>
        <begin position="72"/>
        <end position="94"/>
    </location>
</feature>